<dbReference type="Gene3D" id="1.20.120.450">
    <property type="entry name" value="dinb family like domain"/>
    <property type="match status" value="1"/>
</dbReference>
<reference evidence="2 3" key="1">
    <citation type="submission" date="2016-01" db="EMBL/GenBank/DDBJ databases">
        <title>The new phylogeny of the genus Mycobacterium.</title>
        <authorList>
            <person name="Tarcisio F."/>
            <person name="Conor M."/>
            <person name="Antonella G."/>
            <person name="Elisabetta G."/>
            <person name="Giulia F.S."/>
            <person name="Sara T."/>
            <person name="Anna F."/>
            <person name="Clotilde B."/>
            <person name="Roberto B."/>
            <person name="Veronica D.S."/>
            <person name="Fabio R."/>
            <person name="Monica P."/>
            <person name="Olivier J."/>
            <person name="Enrico T."/>
            <person name="Nicola S."/>
        </authorList>
    </citation>
    <scope>NUCLEOTIDE SEQUENCE [LARGE SCALE GENOMIC DNA]</scope>
    <source>
        <strain evidence="2 3">DSM 45166</strain>
    </source>
</reference>
<dbReference type="InterPro" id="IPR024344">
    <property type="entry name" value="MDMPI_metal-binding"/>
</dbReference>
<dbReference type="Pfam" id="PF11716">
    <property type="entry name" value="MDMPI_N"/>
    <property type="match status" value="1"/>
</dbReference>
<comment type="caution">
    <text evidence="2">The sequence shown here is derived from an EMBL/GenBank/DDBJ whole genome shotgun (WGS) entry which is preliminary data.</text>
</comment>
<name>A0A1X1YMD7_9MYCO</name>
<dbReference type="EMBL" id="LQPE01000003">
    <property type="protein sequence ID" value="ORW12181.1"/>
    <property type="molecule type" value="Genomic_DNA"/>
</dbReference>
<organism evidence="2 3">
    <name type="scientific">Mycobacterium kyorinense</name>
    <dbReference type="NCBI Taxonomy" id="487514"/>
    <lineage>
        <taxon>Bacteria</taxon>
        <taxon>Bacillati</taxon>
        <taxon>Actinomycetota</taxon>
        <taxon>Actinomycetes</taxon>
        <taxon>Mycobacteriales</taxon>
        <taxon>Mycobacteriaceae</taxon>
        <taxon>Mycobacterium</taxon>
    </lineage>
</organism>
<evidence type="ECO:0000313" key="2">
    <source>
        <dbReference type="EMBL" id="ORW12181.1"/>
    </source>
</evidence>
<dbReference type="GO" id="GO:0046872">
    <property type="term" value="F:metal ion binding"/>
    <property type="evidence" value="ECO:0007669"/>
    <property type="project" value="InterPro"/>
</dbReference>
<dbReference type="NCBIfam" id="TIGR03083">
    <property type="entry name" value="maleylpyruvate isomerase family mycothiol-dependent enzyme"/>
    <property type="match status" value="1"/>
</dbReference>
<dbReference type="InterPro" id="IPR017517">
    <property type="entry name" value="Maleyloyr_isom"/>
</dbReference>
<accession>A0A1X1YMD7</accession>
<feature type="domain" description="Mycothiol-dependent maleylpyruvate isomerase metal-binding" evidence="1">
    <location>
        <begin position="13"/>
        <end position="106"/>
    </location>
</feature>
<keyword evidence="3" id="KW-1185">Reference proteome</keyword>
<protein>
    <recommendedName>
        <fullName evidence="1">Mycothiol-dependent maleylpyruvate isomerase metal-binding domain-containing protein</fullName>
    </recommendedName>
</protein>
<dbReference type="SUPFAM" id="SSF109854">
    <property type="entry name" value="DinB/YfiT-like putative metalloenzymes"/>
    <property type="match status" value="1"/>
</dbReference>
<gene>
    <name evidence="2" type="ORF">AWC14_17895</name>
</gene>
<dbReference type="RefSeq" id="WP_045376479.1">
    <property type="nucleotide sequence ID" value="NZ_BBKA01000034.1"/>
</dbReference>
<dbReference type="OrthoDB" id="154293at2"/>
<dbReference type="Proteomes" id="UP000193487">
    <property type="component" value="Unassembled WGS sequence"/>
</dbReference>
<dbReference type="InterPro" id="IPR034660">
    <property type="entry name" value="DinB/YfiT-like"/>
</dbReference>
<proteinExistence type="predicted"/>
<sequence>MDDISRPDRVSALRRERADVIGFCRELDDDQWQTPSKAAGWRVQDVVAHLGSACHSIFTPASLKVLRTNDIERTNDALVDARRDWTPAQTLAEYERWSRTLITAARLTLSTPLAGLRMPLGELGKFPARLLLAGAMTFDQHTHLRHDIAAALGLPAPDADATRMTVILEWMFAVLSNQLQAARPAWLDRSIGITLRGPGGGSWVVDAHRAVPGQSTDAAAAIAGVAVEFPEWGTRRADWRTRDVTISGDEDYGARFLDIVNIV</sequence>
<dbReference type="AlphaFoldDB" id="A0A1X1YMD7"/>
<evidence type="ECO:0000313" key="3">
    <source>
        <dbReference type="Proteomes" id="UP000193487"/>
    </source>
</evidence>
<evidence type="ECO:0000259" key="1">
    <source>
        <dbReference type="Pfam" id="PF11716"/>
    </source>
</evidence>